<dbReference type="EMBL" id="JAAZQD010000002">
    <property type="protein sequence ID" value="NKZ38614.1"/>
    <property type="molecule type" value="Genomic_DNA"/>
</dbReference>
<reference evidence="6 7" key="1">
    <citation type="journal article" date="2017" name="Int. J. Syst. Evol. Microbiol.">
        <title>Oleiagrimonas citrea sp. nov., a marine bacterium isolated from tidal flat sediment and emended description of the genus Oleiagrimonas Fang et al. 2015 and Oleiagrimonas soli.</title>
        <authorList>
            <person name="Yang S.H."/>
            <person name="Seo H.S."/>
            <person name="Seong C.N."/>
            <person name="Kwon K.K."/>
        </authorList>
    </citation>
    <scope>NUCLEOTIDE SEQUENCE [LARGE SCALE GENOMIC DNA]</scope>
    <source>
        <strain evidence="6 7">MEBiC09124</strain>
    </source>
</reference>
<comment type="caution">
    <text evidence="6">The sequence shown here is derived from an EMBL/GenBank/DDBJ whole genome shotgun (WGS) entry which is preliminary data.</text>
</comment>
<dbReference type="SUPFAM" id="SSF49401">
    <property type="entry name" value="Bacterial adhesins"/>
    <property type="match status" value="1"/>
</dbReference>
<evidence type="ECO:0000313" key="7">
    <source>
        <dbReference type="Proteomes" id="UP000541636"/>
    </source>
</evidence>
<organism evidence="6 7">
    <name type="scientific">Oleiagrimonas citrea</name>
    <dbReference type="NCBI Taxonomy" id="1665687"/>
    <lineage>
        <taxon>Bacteria</taxon>
        <taxon>Pseudomonadati</taxon>
        <taxon>Pseudomonadota</taxon>
        <taxon>Gammaproteobacteria</taxon>
        <taxon>Lysobacterales</taxon>
        <taxon>Rhodanobacteraceae</taxon>
        <taxon>Oleiagrimonas</taxon>
    </lineage>
</organism>
<evidence type="ECO:0000256" key="2">
    <source>
        <dbReference type="ARBA" id="ARBA00006671"/>
    </source>
</evidence>
<proteinExistence type="inferred from homology"/>
<dbReference type="Pfam" id="PF16970">
    <property type="entry name" value="FimA"/>
    <property type="match status" value="1"/>
</dbReference>
<evidence type="ECO:0000256" key="1">
    <source>
        <dbReference type="ARBA" id="ARBA00004561"/>
    </source>
</evidence>
<evidence type="ECO:0000256" key="3">
    <source>
        <dbReference type="ARBA" id="ARBA00022729"/>
    </source>
</evidence>
<dbReference type="InterPro" id="IPR039458">
    <property type="entry name" value="FimA-like"/>
</dbReference>
<dbReference type="PANTHER" id="PTHR33420:SF3">
    <property type="entry name" value="FIMBRIAL SUBUNIT ELFA"/>
    <property type="match status" value="1"/>
</dbReference>
<comment type="similarity">
    <text evidence="2">Belongs to the fimbrial protein family.</text>
</comment>
<sequence length="185" mass="18365">MKMKYSLLAAALALGLSGVANADQNSGPDGSITINGKVIAQTCQVDGNATGTADNKVVNLPDVLTTALASSGDTAGDTSFSISVTGCDSSLSSVQTYFSGGNINTGDGYLDNIAASPASNVQVQLLNASGTPMDLSGADATAQGSQQVALSGGAATLSYKARYYATGASSAGAVKSTVDFTLIYQ</sequence>
<name>A0A846ZKA8_9GAMM</name>
<dbReference type="GO" id="GO:0043709">
    <property type="term" value="P:cell adhesion involved in single-species biofilm formation"/>
    <property type="evidence" value="ECO:0007669"/>
    <property type="project" value="TreeGrafter"/>
</dbReference>
<feature type="chain" id="PRO_5032829733" evidence="5">
    <location>
        <begin position="23"/>
        <end position="185"/>
    </location>
</feature>
<protein>
    <submittedName>
        <fullName evidence="6">Type 1 fimbrial protein</fullName>
    </submittedName>
</protein>
<evidence type="ECO:0000313" key="6">
    <source>
        <dbReference type="EMBL" id="NKZ38614.1"/>
    </source>
</evidence>
<dbReference type="Proteomes" id="UP000541636">
    <property type="component" value="Unassembled WGS sequence"/>
</dbReference>
<comment type="subcellular location">
    <subcellularLocation>
        <location evidence="1">Fimbrium</location>
    </subcellularLocation>
</comment>
<gene>
    <name evidence="6" type="ORF">HF690_06535</name>
</gene>
<dbReference type="InterPro" id="IPR008966">
    <property type="entry name" value="Adhesion_dom_sf"/>
</dbReference>
<feature type="signal peptide" evidence="5">
    <location>
        <begin position="1"/>
        <end position="22"/>
    </location>
</feature>
<dbReference type="RefSeq" id="WP_113064095.1">
    <property type="nucleotide sequence ID" value="NZ_JAAZQD010000002.1"/>
</dbReference>
<keyword evidence="7" id="KW-1185">Reference proteome</keyword>
<dbReference type="InterPro" id="IPR050263">
    <property type="entry name" value="Bact_Fimbrial_Adh_Pro"/>
</dbReference>
<evidence type="ECO:0000256" key="5">
    <source>
        <dbReference type="SAM" id="SignalP"/>
    </source>
</evidence>
<dbReference type="AlphaFoldDB" id="A0A846ZKA8"/>
<dbReference type="InterPro" id="IPR036937">
    <property type="entry name" value="Adhesion_dom_fimbrial_sf"/>
</dbReference>
<keyword evidence="4" id="KW-0281">Fimbrium</keyword>
<dbReference type="Gene3D" id="2.60.40.1090">
    <property type="entry name" value="Fimbrial-type adhesion domain"/>
    <property type="match status" value="1"/>
</dbReference>
<evidence type="ECO:0000256" key="4">
    <source>
        <dbReference type="ARBA" id="ARBA00023263"/>
    </source>
</evidence>
<keyword evidence="3 5" id="KW-0732">Signal</keyword>
<dbReference type="PANTHER" id="PTHR33420">
    <property type="entry name" value="FIMBRIAL SUBUNIT ELFA-RELATED"/>
    <property type="match status" value="1"/>
</dbReference>
<accession>A0A846ZKA8</accession>
<dbReference type="GO" id="GO:0009289">
    <property type="term" value="C:pilus"/>
    <property type="evidence" value="ECO:0007669"/>
    <property type="project" value="UniProtKB-SubCell"/>
</dbReference>